<proteinExistence type="predicted"/>
<accession>A0ACC2MQG2</accession>
<dbReference type="Proteomes" id="UP001234297">
    <property type="component" value="Chromosome 1"/>
</dbReference>
<organism evidence="1 2">
    <name type="scientific">Persea americana</name>
    <name type="common">Avocado</name>
    <dbReference type="NCBI Taxonomy" id="3435"/>
    <lineage>
        <taxon>Eukaryota</taxon>
        <taxon>Viridiplantae</taxon>
        <taxon>Streptophyta</taxon>
        <taxon>Embryophyta</taxon>
        <taxon>Tracheophyta</taxon>
        <taxon>Spermatophyta</taxon>
        <taxon>Magnoliopsida</taxon>
        <taxon>Magnoliidae</taxon>
        <taxon>Laurales</taxon>
        <taxon>Lauraceae</taxon>
        <taxon>Persea</taxon>
    </lineage>
</organism>
<keyword evidence="2" id="KW-1185">Reference proteome</keyword>
<comment type="caution">
    <text evidence="1">The sequence shown here is derived from an EMBL/GenBank/DDBJ whole genome shotgun (WGS) entry which is preliminary data.</text>
</comment>
<reference evidence="1 2" key="1">
    <citation type="journal article" date="2022" name="Hortic Res">
        <title>A haplotype resolved chromosomal level avocado genome allows analysis of novel avocado genes.</title>
        <authorList>
            <person name="Nath O."/>
            <person name="Fletcher S.J."/>
            <person name="Hayward A."/>
            <person name="Shaw L.M."/>
            <person name="Masouleh A.K."/>
            <person name="Furtado A."/>
            <person name="Henry R.J."/>
            <person name="Mitter N."/>
        </authorList>
    </citation>
    <scope>NUCLEOTIDE SEQUENCE [LARGE SCALE GENOMIC DNA]</scope>
    <source>
        <strain evidence="2">cv. Hass</strain>
    </source>
</reference>
<protein>
    <submittedName>
        <fullName evidence="1">Uncharacterized protein</fullName>
    </submittedName>
</protein>
<dbReference type="EMBL" id="CM056809">
    <property type="protein sequence ID" value="KAJ8647147.1"/>
    <property type="molecule type" value="Genomic_DNA"/>
</dbReference>
<sequence>MNGKNLLLSLDWDKDTCPVMLYAVFSQGKLYALNEDGGFSVVDSLFPHDFTILKMKLEDTIDSYWYHKAVMLESCGEILLVLRVGGYWKRNVAVFRANLTELEWVNVENLGDRRLLLFPESSFSKSSIGTDFRSNCVYYFSYKTGVVQYKEFELGGDGWRPCPIPLFDDGVIDDEYGCLIPLFDDGVIDDEYGVTNDDS</sequence>
<evidence type="ECO:0000313" key="1">
    <source>
        <dbReference type="EMBL" id="KAJ8647147.1"/>
    </source>
</evidence>
<name>A0ACC2MQG2_PERAE</name>
<gene>
    <name evidence="1" type="ORF">MRB53_000170</name>
</gene>
<evidence type="ECO:0000313" key="2">
    <source>
        <dbReference type="Proteomes" id="UP001234297"/>
    </source>
</evidence>